<dbReference type="AlphaFoldDB" id="A0A5A8CNB4"/>
<comment type="caution">
    <text evidence="6">The sequence shown here is derived from an EMBL/GenBank/DDBJ whole genome shotgun (WGS) entry which is preliminary data.</text>
</comment>
<dbReference type="GO" id="GO:0007062">
    <property type="term" value="P:sister chromatid cohesion"/>
    <property type="evidence" value="ECO:0007669"/>
    <property type="project" value="InterPro"/>
</dbReference>
<name>A0A5A8CNB4_CAFRO</name>
<keyword evidence="7" id="KW-1185">Reference proteome</keyword>
<evidence type="ECO:0000313" key="6">
    <source>
        <dbReference type="EMBL" id="KAA0153610.1"/>
    </source>
</evidence>
<dbReference type="Pfam" id="PF04824">
    <property type="entry name" value="Rad21_Rec8"/>
    <property type="match status" value="1"/>
</dbReference>
<proteinExistence type="inferred from homology"/>
<dbReference type="EMBL" id="VLTN01000015">
    <property type="protein sequence ID" value="KAA0153610.1"/>
    <property type="molecule type" value="Genomic_DNA"/>
</dbReference>
<accession>A0A5A8CNB4</accession>
<dbReference type="OMA" id="LMSADIM"/>
<dbReference type="InterPro" id="IPR006910">
    <property type="entry name" value="Rad21_Rec8_N"/>
</dbReference>
<evidence type="ECO:0008006" key="8">
    <source>
        <dbReference type="Google" id="ProtNLM"/>
    </source>
</evidence>
<evidence type="ECO:0000313" key="7">
    <source>
        <dbReference type="Proteomes" id="UP000323011"/>
    </source>
</evidence>
<dbReference type="GO" id="GO:0005634">
    <property type="term" value="C:nucleus"/>
    <property type="evidence" value="ECO:0007669"/>
    <property type="project" value="UniProtKB-SubCell"/>
</dbReference>
<feature type="domain" description="Rad21/Rec8-like protein N-terminal" evidence="5">
    <location>
        <begin position="1"/>
        <end position="101"/>
    </location>
</feature>
<dbReference type="Pfam" id="PF04825">
    <property type="entry name" value="Rad21_Rec8_N"/>
    <property type="match status" value="1"/>
</dbReference>
<dbReference type="PANTHER" id="PTHR12585:SF69">
    <property type="entry name" value="FI11703P"/>
    <property type="match status" value="1"/>
</dbReference>
<keyword evidence="3" id="KW-0539">Nucleus</keyword>
<comment type="subcellular location">
    <subcellularLocation>
        <location evidence="1">Nucleus</location>
    </subcellularLocation>
</comment>
<dbReference type="Gene3D" id="1.10.10.580">
    <property type="entry name" value="Structural maintenance of chromosome 1. Chain E"/>
    <property type="match status" value="1"/>
</dbReference>
<gene>
    <name evidence="6" type="ORF">FNF29_02998</name>
</gene>
<dbReference type="GO" id="GO:1990414">
    <property type="term" value="P:replication-born double-strand break repair via sister chromatid exchange"/>
    <property type="evidence" value="ECO:0007669"/>
    <property type="project" value="TreeGrafter"/>
</dbReference>
<dbReference type="PANTHER" id="PTHR12585">
    <property type="entry name" value="SCC1 / RAD21 FAMILY MEMBER"/>
    <property type="match status" value="1"/>
</dbReference>
<evidence type="ECO:0000256" key="1">
    <source>
        <dbReference type="ARBA" id="ARBA00004123"/>
    </source>
</evidence>
<dbReference type="InterPro" id="IPR039781">
    <property type="entry name" value="Rad21/Rec8-like"/>
</dbReference>
<dbReference type="InterPro" id="IPR006909">
    <property type="entry name" value="Rad21/Rec8_C_eu"/>
</dbReference>
<protein>
    <recommendedName>
        <fullName evidence="8">Rad21/Rec8-like protein N-terminal domain-containing protein</fullName>
    </recommendedName>
</protein>
<feature type="domain" description="Rad21/Rec8-like protein C-terminal eukaryotic" evidence="4">
    <location>
        <begin position="757"/>
        <end position="802"/>
    </location>
</feature>
<reference evidence="6 7" key="1">
    <citation type="submission" date="2019-07" db="EMBL/GenBank/DDBJ databases">
        <title>Genomes of Cafeteria roenbergensis.</title>
        <authorList>
            <person name="Fischer M.G."/>
            <person name="Hackl T."/>
            <person name="Roman M."/>
        </authorList>
    </citation>
    <scope>NUCLEOTIDE SEQUENCE [LARGE SCALE GENOMIC DNA]</scope>
    <source>
        <strain evidence="6 7">BVI</strain>
    </source>
</reference>
<evidence type="ECO:0000256" key="3">
    <source>
        <dbReference type="ARBA" id="ARBA00023242"/>
    </source>
</evidence>
<dbReference type="InterPro" id="IPR023093">
    <property type="entry name" value="ScpA-like_C"/>
</dbReference>
<evidence type="ECO:0000259" key="5">
    <source>
        <dbReference type="Pfam" id="PF04825"/>
    </source>
</evidence>
<organism evidence="6 7">
    <name type="scientific">Cafeteria roenbergensis</name>
    <name type="common">Marine flagellate</name>
    <dbReference type="NCBI Taxonomy" id="33653"/>
    <lineage>
        <taxon>Eukaryota</taxon>
        <taxon>Sar</taxon>
        <taxon>Stramenopiles</taxon>
        <taxon>Bigyra</taxon>
        <taxon>Opalozoa</taxon>
        <taxon>Bicosoecida</taxon>
        <taxon>Cafeteriaceae</taxon>
        <taxon>Cafeteria</taxon>
    </lineage>
</organism>
<dbReference type="InterPro" id="IPR036390">
    <property type="entry name" value="WH_DNA-bd_sf"/>
</dbReference>
<dbReference type="SUPFAM" id="SSF46785">
    <property type="entry name" value="Winged helix' DNA-binding domain"/>
    <property type="match status" value="1"/>
</dbReference>
<dbReference type="GO" id="GO:0003682">
    <property type="term" value="F:chromatin binding"/>
    <property type="evidence" value="ECO:0007669"/>
    <property type="project" value="TreeGrafter"/>
</dbReference>
<dbReference type="GO" id="GO:0008278">
    <property type="term" value="C:cohesin complex"/>
    <property type="evidence" value="ECO:0007669"/>
    <property type="project" value="InterPro"/>
</dbReference>
<comment type="similarity">
    <text evidence="2">Belongs to the rad21 family.</text>
</comment>
<evidence type="ECO:0000256" key="2">
    <source>
        <dbReference type="ARBA" id="ARBA00009870"/>
    </source>
</evidence>
<sequence>MFYSQLLLQKKTHLGRLWLAAHWDRSLSKQAVANVDISDISQSLMKPKVALALRVSGQLLLGLARIYSRKVTFLFADCSDALSKIQSAFRVADLDLPKDKTTGGNAINLAPGAAGLDASALHDLDSAWQGADLDADLDAQYGGAAGAGLLQGAGGNDLLFGAGDGMDMYGAGEFTEALGGAADDYEDDYDGGASVAMMGLGGGSTSLASRDHIEALRGEGFTPGAASAARSSMGMAIGADMLQAPGRGSLLGVDAGAAGARASVGDDAAAFDAGDLAPMDGGFDGMAVDGGFAEAGYGADDDGGFGGIAIDGMGESAMAQAAGPDSALRRSTTVEEMVPGGLATAEALSGRRAGIEDDDAVGDGAGAAASLLSGAAPAAGRKTAEEVAAAREKAAATRRQRLAKRARRAMGDTVMSSDTFRGWLRDGTATMRPAVGPSMAVRRMELACGRGDDFTAPSGEFLVARRPDDALRASLGRSAVAGLSTSSLLMSADIMALLSAAGGGNLSSRTARLGTSQRGAASRFLARKLAEEAARRGGRSGAIVSGSSLQAARVAAGEAGHGAAGADGAAGGADGASVYGAADDYAAGDLPQMDDGFGGMDMGGGFAEGMDADAASEAGLGAGGAAASVAGRSELPSEVDEGVDTESLLGDAADQPSAAKSALRAGAGFDEAGGEDGDDAPERAFAGRAGAAAAGGDDAPALGVLNSRTARMLGVIDAELASQAEAARAAAAQAATAAERRAQLAKAEEEATTLRFHSLVGGHSRRTAAVAFYEALVLKNDDVIDMAQARAYGGIAIRRGPRYAEALERAAAAEEERDSDSD</sequence>
<dbReference type="Proteomes" id="UP000323011">
    <property type="component" value="Unassembled WGS sequence"/>
</dbReference>
<evidence type="ECO:0000259" key="4">
    <source>
        <dbReference type="Pfam" id="PF04824"/>
    </source>
</evidence>